<proteinExistence type="predicted"/>
<dbReference type="EMBL" id="CP003488">
    <property type="protein sequence ID" value="AFH93121.1"/>
    <property type="molecule type" value="Genomic_DNA"/>
</dbReference>
<reference evidence="1 2" key="1">
    <citation type="journal article" date="2012" name="J. Bacteriol.">
        <title>Complete Genome Sequence of Providencia stuartii Clinical Isolate MRSN 2154.</title>
        <authorList>
            <person name="Clifford R.J."/>
            <person name="Hang J."/>
            <person name="Riley M.C."/>
            <person name="Onmus-Leone F."/>
            <person name="Kuschner R.A."/>
            <person name="Lesho E.P."/>
            <person name="Waterman P.E."/>
        </authorList>
    </citation>
    <scope>NUCLEOTIDE SEQUENCE [LARGE SCALE GENOMIC DNA]</scope>
    <source>
        <strain evidence="1 2">MRSN 2154</strain>
    </source>
</reference>
<dbReference type="HOGENOM" id="CLU_1609360_0_0_6"/>
<dbReference type="Proteomes" id="UP000005012">
    <property type="component" value="Chromosome"/>
</dbReference>
<evidence type="ECO:0000313" key="1">
    <source>
        <dbReference type="EMBL" id="AFH93121.1"/>
    </source>
</evidence>
<dbReference type="GO" id="GO:0016740">
    <property type="term" value="F:transferase activity"/>
    <property type="evidence" value="ECO:0007669"/>
    <property type="project" value="UniProtKB-KW"/>
</dbReference>
<dbReference type="RefSeq" id="WP_014656711.1">
    <property type="nucleotide sequence ID" value="NC_017731.1"/>
</dbReference>
<dbReference type="Gene3D" id="3.90.550.10">
    <property type="entry name" value="Spore Coat Polysaccharide Biosynthesis Protein SpsA, Chain A"/>
    <property type="match status" value="1"/>
</dbReference>
<dbReference type="KEGG" id="psi:S70_06250"/>
<sequence>MNTALDKYENNKHIWHISGWNYPLKNAEQLPDAFFWRVMNCWGWATWSDRWAYFNKNPKQLIDTWSETKIKSFNLDNTYDFWSQVIGNENRTLNTWAIFWYATIFEHNGLCLNPTQSYVSNIGNDGSGENCGKIDIYKTSLNNKNDISWPDTFNENKIIVNKIKKFYYSTGPNILPRIIRKLKRIFLS</sequence>
<dbReference type="InterPro" id="IPR029044">
    <property type="entry name" value="Nucleotide-diphossugar_trans"/>
</dbReference>
<accession>A0A140NJQ3</accession>
<evidence type="ECO:0000313" key="2">
    <source>
        <dbReference type="Proteomes" id="UP000005012"/>
    </source>
</evidence>
<organism evidence="1 2">
    <name type="scientific">Providencia stuartii (strain MRSN 2154)</name>
    <dbReference type="NCBI Taxonomy" id="1157951"/>
    <lineage>
        <taxon>Bacteria</taxon>
        <taxon>Pseudomonadati</taxon>
        <taxon>Pseudomonadota</taxon>
        <taxon>Gammaproteobacteria</taxon>
        <taxon>Enterobacterales</taxon>
        <taxon>Morganellaceae</taxon>
        <taxon>Providencia</taxon>
    </lineage>
</organism>
<dbReference type="AlphaFoldDB" id="A0A140NJQ3"/>
<keyword evidence="1" id="KW-0808">Transferase</keyword>
<reference evidence="2" key="2">
    <citation type="submission" date="2012-04" db="EMBL/GenBank/DDBJ databases">
        <title>Complete genome sequence of Providencia stuartii clinical isolate MRSN 2154.</title>
        <authorList>
            <person name="Clifford R.J."/>
            <person name="Hang J."/>
            <person name="Riley M.C."/>
            <person name="Onmus-Leone F."/>
            <person name="Kuschner R.A."/>
            <person name="Lesho E.P."/>
            <person name="Waterman P.E."/>
        </authorList>
    </citation>
    <scope>NUCLEOTIDE SEQUENCE [LARGE SCALE GENOMIC DNA]</scope>
    <source>
        <strain evidence="2">MRSN 2154</strain>
    </source>
</reference>
<protein>
    <submittedName>
        <fullName evidence="1">Sugar transferase</fullName>
    </submittedName>
</protein>
<name>A0A140NJQ3_PROSM</name>
<gene>
    <name evidence="1" type="ordered locus">S70_06250</name>
</gene>
<dbReference type="PATRIC" id="fig|1157951.4.peg.1239"/>